<evidence type="ECO:0000256" key="1">
    <source>
        <dbReference type="ARBA" id="ARBA00010219"/>
    </source>
</evidence>
<dbReference type="EMBL" id="BART01007169">
    <property type="protein sequence ID" value="GAG54555.1"/>
    <property type="molecule type" value="Genomic_DNA"/>
</dbReference>
<dbReference type="Gene3D" id="3.10.310.10">
    <property type="entry name" value="Diaminopimelate Epimerase, Chain A, domain 1"/>
    <property type="match status" value="1"/>
</dbReference>
<protein>
    <recommendedName>
        <fullName evidence="4">Diaminopimelate epimerase</fullName>
    </recommendedName>
</protein>
<dbReference type="GO" id="GO:0009089">
    <property type="term" value="P:lysine biosynthetic process via diaminopimelate"/>
    <property type="evidence" value="ECO:0007669"/>
    <property type="project" value="InterPro"/>
</dbReference>
<evidence type="ECO:0000256" key="2">
    <source>
        <dbReference type="ARBA" id="ARBA00023235"/>
    </source>
</evidence>
<evidence type="ECO:0008006" key="4">
    <source>
        <dbReference type="Google" id="ProtNLM"/>
    </source>
</evidence>
<evidence type="ECO:0000313" key="3">
    <source>
        <dbReference type="EMBL" id="GAG54555.1"/>
    </source>
</evidence>
<comment type="caution">
    <text evidence="3">The sequence shown here is derived from an EMBL/GenBank/DDBJ whole genome shotgun (WGS) entry which is preliminary data.</text>
</comment>
<organism evidence="3">
    <name type="scientific">marine sediment metagenome</name>
    <dbReference type="NCBI Taxonomy" id="412755"/>
    <lineage>
        <taxon>unclassified sequences</taxon>
        <taxon>metagenomes</taxon>
        <taxon>ecological metagenomes</taxon>
    </lineage>
</organism>
<dbReference type="GO" id="GO:0008837">
    <property type="term" value="F:diaminopimelate epimerase activity"/>
    <property type="evidence" value="ECO:0007669"/>
    <property type="project" value="InterPro"/>
</dbReference>
<dbReference type="NCBIfam" id="TIGR00652">
    <property type="entry name" value="DapF"/>
    <property type="match status" value="1"/>
</dbReference>
<dbReference type="Pfam" id="PF01678">
    <property type="entry name" value="DAP_epimerase"/>
    <property type="match status" value="1"/>
</dbReference>
<name>X0YFD6_9ZZZZ</name>
<dbReference type="AlphaFoldDB" id="X0YFD6"/>
<keyword evidence="2" id="KW-0413">Isomerase</keyword>
<reference evidence="3" key="1">
    <citation type="journal article" date="2014" name="Front. Microbiol.">
        <title>High frequency of phylogenetically diverse reductive dehalogenase-homologous genes in deep subseafloor sedimentary metagenomes.</title>
        <authorList>
            <person name="Kawai M."/>
            <person name="Futagami T."/>
            <person name="Toyoda A."/>
            <person name="Takaki Y."/>
            <person name="Nishi S."/>
            <person name="Hori S."/>
            <person name="Arai W."/>
            <person name="Tsubouchi T."/>
            <person name="Morono Y."/>
            <person name="Uchiyama I."/>
            <person name="Ito T."/>
            <person name="Fujiyama A."/>
            <person name="Inagaki F."/>
            <person name="Takami H."/>
        </authorList>
    </citation>
    <scope>NUCLEOTIDE SEQUENCE</scope>
    <source>
        <strain evidence="3">Expedition CK06-06</strain>
    </source>
</reference>
<gene>
    <name evidence="3" type="ORF">S01H4_16350</name>
</gene>
<dbReference type="PANTHER" id="PTHR31689:SF0">
    <property type="entry name" value="DIAMINOPIMELATE EPIMERASE"/>
    <property type="match status" value="1"/>
</dbReference>
<dbReference type="GO" id="GO:0005829">
    <property type="term" value="C:cytosol"/>
    <property type="evidence" value="ECO:0007669"/>
    <property type="project" value="TreeGrafter"/>
</dbReference>
<dbReference type="SUPFAM" id="SSF54506">
    <property type="entry name" value="Diaminopimelate epimerase-like"/>
    <property type="match status" value="1"/>
</dbReference>
<sequence>VNESIVVLDKIFTFTAVSMGNPHAVIFSKNVINDEDLKKYGVAIESYKIFPKKTNVEFVKVLSKEEAVLRVFERGVGVTNSCGTGTCAAVVAGTILGHFDENTPVTVHNDGGDLKITYNGKTVFMEGPVVKVFKGIIDRIEF</sequence>
<feature type="non-terminal residue" evidence="3">
    <location>
        <position position="1"/>
    </location>
</feature>
<dbReference type="PANTHER" id="PTHR31689">
    <property type="entry name" value="DIAMINOPIMELATE EPIMERASE, CHLOROPLASTIC"/>
    <property type="match status" value="1"/>
</dbReference>
<comment type="similarity">
    <text evidence="1">Belongs to the diaminopimelate epimerase family.</text>
</comment>
<accession>X0YFD6</accession>
<proteinExistence type="inferred from homology"/>
<dbReference type="InterPro" id="IPR001653">
    <property type="entry name" value="DAP_epimerase_DapF"/>
</dbReference>